<evidence type="ECO:0000256" key="2">
    <source>
        <dbReference type="SAM" id="Phobius"/>
    </source>
</evidence>
<accession>A0A7S4NF02</accession>
<dbReference type="Pfam" id="PF02517">
    <property type="entry name" value="Rce1-like"/>
    <property type="match status" value="1"/>
</dbReference>
<dbReference type="InterPro" id="IPR003675">
    <property type="entry name" value="Rce1/LyrA-like_dom"/>
</dbReference>
<dbReference type="GO" id="GO:0004175">
    <property type="term" value="F:endopeptidase activity"/>
    <property type="evidence" value="ECO:0007669"/>
    <property type="project" value="UniProtKB-ARBA"/>
</dbReference>
<evidence type="ECO:0000259" key="3">
    <source>
        <dbReference type="Pfam" id="PF02517"/>
    </source>
</evidence>
<name>A0A7S4NF02_9STRA</name>
<feature type="transmembrane region" description="Helical" evidence="2">
    <location>
        <begin position="309"/>
        <end position="328"/>
    </location>
</feature>
<feature type="transmembrane region" description="Helical" evidence="2">
    <location>
        <begin position="285"/>
        <end position="303"/>
    </location>
</feature>
<protein>
    <recommendedName>
        <fullName evidence="3">CAAX prenyl protease 2/Lysostaphin resistance protein A-like domain-containing protein</fullName>
    </recommendedName>
</protein>
<feature type="region of interest" description="Disordered" evidence="1">
    <location>
        <begin position="20"/>
        <end position="45"/>
    </location>
</feature>
<keyword evidence="2" id="KW-1133">Transmembrane helix</keyword>
<dbReference type="GO" id="GO:0080120">
    <property type="term" value="P:CAAX-box protein maturation"/>
    <property type="evidence" value="ECO:0007669"/>
    <property type="project" value="UniProtKB-ARBA"/>
</dbReference>
<keyword evidence="2" id="KW-0812">Transmembrane</keyword>
<feature type="domain" description="CAAX prenyl protease 2/Lysostaphin resistance protein A-like" evidence="3">
    <location>
        <begin position="228"/>
        <end position="321"/>
    </location>
</feature>
<sequence length="330" mass="35699">MIPALPPWVPIAAAALTQHVDLNPPSRPQKAPTAGSARSRTEERVATSPPFLTWRDVALCASLLLLPSSHRSTAPLLRPLSRLVSAWPRALPPRSPLRRRLPDWLVGRSGPFGRGCYKACEAICACALLSIPWRRPDDGGGLAGEGLAAAADGGKKVRLPRWSIPPPALRLGPAPRPFDWLLIVLLSGAVNVVLWVWSRRWCRGRGSEHGGVQAMVRGTERRDLEWQEMAHLAAMAAGNAICEEVVSRGFFFHEFLAVGGLSSGQANVVQAVAFGVWHYRGIPSGWVGVGLTFLYGWIMGMMLAYGGGMALPIIAHTLADYFIFSVIARG</sequence>
<gene>
    <name evidence="4" type="ORF">OAUR00152_LOCUS39747</name>
</gene>
<evidence type="ECO:0000256" key="1">
    <source>
        <dbReference type="SAM" id="MobiDB-lite"/>
    </source>
</evidence>
<feature type="transmembrane region" description="Helical" evidence="2">
    <location>
        <begin position="180"/>
        <end position="197"/>
    </location>
</feature>
<keyword evidence="2" id="KW-0472">Membrane</keyword>
<evidence type="ECO:0000313" key="4">
    <source>
        <dbReference type="EMBL" id="CAE2284811.1"/>
    </source>
</evidence>
<organism evidence="4">
    <name type="scientific">Odontella aurita</name>
    <dbReference type="NCBI Taxonomy" id="265563"/>
    <lineage>
        <taxon>Eukaryota</taxon>
        <taxon>Sar</taxon>
        <taxon>Stramenopiles</taxon>
        <taxon>Ochrophyta</taxon>
        <taxon>Bacillariophyta</taxon>
        <taxon>Mediophyceae</taxon>
        <taxon>Biddulphiophycidae</taxon>
        <taxon>Eupodiscales</taxon>
        <taxon>Odontellaceae</taxon>
        <taxon>Odontella</taxon>
    </lineage>
</organism>
<proteinExistence type="predicted"/>
<dbReference type="EMBL" id="HBKQ01058146">
    <property type="protein sequence ID" value="CAE2284811.1"/>
    <property type="molecule type" value="Transcribed_RNA"/>
</dbReference>
<reference evidence="4" key="1">
    <citation type="submission" date="2021-01" db="EMBL/GenBank/DDBJ databases">
        <authorList>
            <person name="Corre E."/>
            <person name="Pelletier E."/>
            <person name="Niang G."/>
            <person name="Scheremetjew M."/>
            <person name="Finn R."/>
            <person name="Kale V."/>
            <person name="Holt S."/>
            <person name="Cochrane G."/>
            <person name="Meng A."/>
            <person name="Brown T."/>
            <person name="Cohen L."/>
        </authorList>
    </citation>
    <scope>NUCLEOTIDE SEQUENCE</scope>
    <source>
        <strain evidence="4">Isolate 1302-5</strain>
    </source>
</reference>
<dbReference type="AlphaFoldDB" id="A0A7S4NF02"/>